<evidence type="ECO:0000313" key="3">
    <source>
        <dbReference type="EMBL" id="KAJ2933763.1"/>
    </source>
</evidence>
<dbReference type="PANTHER" id="PTHR23272">
    <property type="entry name" value="BED FINGER-RELATED"/>
    <property type="match status" value="1"/>
</dbReference>
<sequence length="250" mass="28319">MDHMHAELMKSVKDENLNASLHSALTLGVDLLNKYYSLTDESEVYRIAIVLHPAYKFCYLKKAQWPEAWISTAEGIVCKEFQLVYADFQLKSNASRLVQLQKPAKCTSSLSSDDDMGAEAPSSTDSNSTDEEEMLSELDQYLKTKVVKDVTDPLGWWYENQGSYPQLWRMAQDYLTIPATSISVEQVFSQGCLILSHIQNQLSGQSTRALTCLGAWTKQNLVWNLDLLEASKLPDLGDDEEFVWEEYPVV</sequence>
<feature type="non-terminal residue" evidence="3">
    <location>
        <position position="1"/>
    </location>
</feature>
<dbReference type="SUPFAM" id="SSF53098">
    <property type="entry name" value="Ribonuclease H-like"/>
    <property type="match status" value="1"/>
</dbReference>
<protein>
    <recommendedName>
        <fullName evidence="2">HAT C-terminal dimerisation domain-containing protein</fullName>
    </recommendedName>
</protein>
<comment type="caution">
    <text evidence="3">The sequence shown here is derived from an EMBL/GenBank/DDBJ whole genome shotgun (WGS) entry which is preliminary data.</text>
</comment>
<reference evidence="3" key="1">
    <citation type="submission" date="2022-06" db="EMBL/GenBank/DDBJ databases">
        <title>Genome Sequence of Candolleomyces eurysporus.</title>
        <authorList>
            <person name="Buettner E."/>
        </authorList>
    </citation>
    <scope>NUCLEOTIDE SEQUENCE</scope>
    <source>
        <strain evidence="3">VTCC 930004</strain>
    </source>
</reference>
<dbReference type="Pfam" id="PF05699">
    <property type="entry name" value="Dimer_Tnp_hAT"/>
    <property type="match status" value="1"/>
</dbReference>
<dbReference type="InterPro" id="IPR012337">
    <property type="entry name" value="RNaseH-like_sf"/>
</dbReference>
<keyword evidence="4" id="KW-1185">Reference proteome</keyword>
<name>A0A9W8JHM0_9AGAR</name>
<proteinExistence type="predicted"/>
<dbReference type="EMBL" id="JANBPK010000735">
    <property type="protein sequence ID" value="KAJ2933763.1"/>
    <property type="molecule type" value="Genomic_DNA"/>
</dbReference>
<evidence type="ECO:0000259" key="2">
    <source>
        <dbReference type="Pfam" id="PF05699"/>
    </source>
</evidence>
<evidence type="ECO:0000313" key="4">
    <source>
        <dbReference type="Proteomes" id="UP001140091"/>
    </source>
</evidence>
<evidence type="ECO:0000256" key="1">
    <source>
        <dbReference type="SAM" id="MobiDB-lite"/>
    </source>
</evidence>
<accession>A0A9W8JHM0</accession>
<feature type="domain" description="HAT C-terminal dimerisation" evidence="2">
    <location>
        <begin position="137"/>
        <end position="216"/>
    </location>
</feature>
<dbReference type="Proteomes" id="UP001140091">
    <property type="component" value="Unassembled WGS sequence"/>
</dbReference>
<dbReference type="InterPro" id="IPR008906">
    <property type="entry name" value="HATC_C_dom"/>
</dbReference>
<organism evidence="3 4">
    <name type="scientific">Candolleomyces eurysporus</name>
    <dbReference type="NCBI Taxonomy" id="2828524"/>
    <lineage>
        <taxon>Eukaryota</taxon>
        <taxon>Fungi</taxon>
        <taxon>Dikarya</taxon>
        <taxon>Basidiomycota</taxon>
        <taxon>Agaricomycotina</taxon>
        <taxon>Agaricomycetes</taxon>
        <taxon>Agaricomycetidae</taxon>
        <taxon>Agaricales</taxon>
        <taxon>Agaricineae</taxon>
        <taxon>Psathyrellaceae</taxon>
        <taxon>Candolleomyces</taxon>
    </lineage>
</organism>
<dbReference type="OrthoDB" id="3359487at2759"/>
<dbReference type="AlphaFoldDB" id="A0A9W8JHM0"/>
<gene>
    <name evidence="3" type="ORF">H1R20_g3333</name>
</gene>
<feature type="region of interest" description="Disordered" evidence="1">
    <location>
        <begin position="107"/>
        <end position="131"/>
    </location>
</feature>
<dbReference type="GO" id="GO:0046983">
    <property type="term" value="F:protein dimerization activity"/>
    <property type="evidence" value="ECO:0007669"/>
    <property type="project" value="InterPro"/>
</dbReference>